<proteinExistence type="predicted"/>
<reference evidence="1 2" key="1">
    <citation type="submission" date="2017-01" db="EMBL/GenBank/DDBJ databases">
        <authorList>
            <person name="Mah S.A."/>
            <person name="Swanson W.J."/>
            <person name="Moy G.W."/>
            <person name="Vacquier V.D."/>
        </authorList>
    </citation>
    <scope>NUCLEOTIDE SEQUENCE [LARGE SCALE GENOMIC DNA]</scope>
    <source>
        <strain evidence="1 2">GSMNP</strain>
    </source>
</reference>
<dbReference type="Proteomes" id="UP000187283">
    <property type="component" value="Unassembled WGS sequence"/>
</dbReference>
<protein>
    <submittedName>
        <fullName evidence="1">Uncharacterized protein</fullName>
    </submittedName>
</protein>
<accession>A0A1R1YAT0</accession>
<keyword evidence="2" id="KW-1185">Reference proteome</keyword>
<dbReference type="EMBL" id="LSSN01000436">
    <property type="protein sequence ID" value="OMJ23978.1"/>
    <property type="molecule type" value="Genomic_DNA"/>
</dbReference>
<sequence length="94" mass="10557">MKAQSTSNRKAILLVANVRKSAVMERVRDELIITSVYMRTSIARERAYHEFPESKTWITDLIKAPMNAHVAGSASIEKSAKKASGMTFKKCIRT</sequence>
<dbReference type="AlphaFoldDB" id="A0A1R1YAT0"/>
<name>A0A1R1YAT0_9FUNG</name>
<evidence type="ECO:0000313" key="2">
    <source>
        <dbReference type="Proteomes" id="UP000187283"/>
    </source>
</evidence>
<organism evidence="1 2">
    <name type="scientific">Smittium culicis</name>
    <dbReference type="NCBI Taxonomy" id="133412"/>
    <lineage>
        <taxon>Eukaryota</taxon>
        <taxon>Fungi</taxon>
        <taxon>Fungi incertae sedis</taxon>
        <taxon>Zoopagomycota</taxon>
        <taxon>Kickxellomycotina</taxon>
        <taxon>Harpellomycetes</taxon>
        <taxon>Harpellales</taxon>
        <taxon>Legeriomycetaceae</taxon>
        <taxon>Smittium</taxon>
    </lineage>
</organism>
<gene>
    <name evidence="1" type="ORF">AYI70_g1892</name>
</gene>
<evidence type="ECO:0000313" key="1">
    <source>
        <dbReference type="EMBL" id="OMJ23978.1"/>
    </source>
</evidence>
<comment type="caution">
    <text evidence="1">The sequence shown here is derived from an EMBL/GenBank/DDBJ whole genome shotgun (WGS) entry which is preliminary data.</text>
</comment>
<dbReference type="OrthoDB" id="3269595at2759"/>